<gene>
    <name evidence="1" type="ORF">KPL71_003649</name>
</gene>
<dbReference type="EMBL" id="CM039171">
    <property type="protein sequence ID" value="KAH9791194.1"/>
    <property type="molecule type" value="Genomic_DNA"/>
</dbReference>
<reference evidence="2" key="1">
    <citation type="journal article" date="2023" name="Hortic. Res.">
        <title>A chromosome-level phased genome enabling allele-level studies in sweet orange: a case study on citrus Huanglongbing tolerance.</title>
        <authorList>
            <person name="Wu B."/>
            <person name="Yu Q."/>
            <person name="Deng Z."/>
            <person name="Duan Y."/>
            <person name="Luo F."/>
            <person name="Gmitter F. Jr."/>
        </authorList>
    </citation>
    <scope>NUCLEOTIDE SEQUENCE [LARGE SCALE GENOMIC DNA]</scope>
    <source>
        <strain evidence="2">cv. Valencia</strain>
    </source>
</reference>
<sequence length="440" mass="47510">MDAKALAKSKRAHSQQHKNKSHPNQKLKAPVVASDNAGGKEKQPGKQAGAGTREARRLSKLPSNWDRYEDGSDMDSEDTTSQASDFVVPKSKGADYRHLIAEAQSQSLSQSRSLSYSDTFPLLDDVMPGGFAPGMGPMLSVRGEGILSWVGDDNFVVEDKTTAFQEASFLSLNLNALAEHLAKVDLSQRLFVEADLLPSELGTEGSIASSNQEPGLMQTEHESEADGEEEEESGAHKVKAAANISEDKASTDFREKVKIVDTKSTSVVGHKNVDAIFSNQRSALVNQTKNDVPSSQYDRFGQDKALEPPAQFNENSVSVSKNLPTFEATAAEAELDMLLDSFNDTGFSYSSSSKFSNSSVSQQTSSTAPPQLSRKGPDLSKSASVTASFDDVLDDLLEETSNLMNPNGLSRPHEAQSSSSSQSVKKSKVLDDFDSWLDTI</sequence>
<evidence type="ECO:0000313" key="1">
    <source>
        <dbReference type="EMBL" id="KAH9791194.1"/>
    </source>
</evidence>
<proteinExistence type="predicted"/>
<dbReference type="Proteomes" id="UP000829398">
    <property type="component" value="Chromosome 2"/>
</dbReference>
<keyword evidence="2" id="KW-1185">Reference proteome</keyword>
<comment type="caution">
    <text evidence="1">The sequence shown here is derived from an EMBL/GenBank/DDBJ whole genome shotgun (WGS) entry which is preliminary data.</text>
</comment>
<name>A0ACB8N0T9_CITSI</name>
<evidence type="ECO:0000313" key="2">
    <source>
        <dbReference type="Proteomes" id="UP000829398"/>
    </source>
</evidence>
<accession>A0ACB8N0T9</accession>
<protein>
    <submittedName>
        <fullName evidence="1">Phosphorelay protein</fullName>
    </submittedName>
</protein>
<organism evidence="1 2">
    <name type="scientific">Citrus sinensis</name>
    <name type="common">Sweet orange</name>
    <name type="synonym">Citrus aurantium var. sinensis</name>
    <dbReference type="NCBI Taxonomy" id="2711"/>
    <lineage>
        <taxon>Eukaryota</taxon>
        <taxon>Viridiplantae</taxon>
        <taxon>Streptophyta</taxon>
        <taxon>Embryophyta</taxon>
        <taxon>Tracheophyta</taxon>
        <taxon>Spermatophyta</taxon>
        <taxon>Magnoliopsida</taxon>
        <taxon>eudicotyledons</taxon>
        <taxon>Gunneridae</taxon>
        <taxon>Pentapetalae</taxon>
        <taxon>rosids</taxon>
        <taxon>malvids</taxon>
        <taxon>Sapindales</taxon>
        <taxon>Rutaceae</taxon>
        <taxon>Aurantioideae</taxon>
        <taxon>Citrus</taxon>
    </lineage>
</organism>